<protein>
    <recommendedName>
        <fullName evidence="7">AAA+ ATPase domain-containing protein</fullName>
    </recommendedName>
</protein>
<dbReference type="VEuPathDB" id="FungiDB:CJI96_0004045"/>
<comment type="similarity">
    <text evidence="1">Belongs to the AAA ATPase family. RarA/MGS1/WRNIP1 subfamily.</text>
</comment>
<evidence type="ECO:0000256" key="5">
    <source>
        <dbReference type="SAM" id="Coils"/>
    </source>
</evidence>
<name>A0A0L0P0S6_CANAR</name>
<dbReference type="Gene3D" id="1.10.8.60">
    <property type="match status" value="1"/>
</dbReference>
<evidence type="ECO:0000259" key="7">
    <source>
        <dbReference type="SMART" id="SM00382"/>
    </source>
</evidence>
<evidence type="ECO:0000256" key="1">
    <source>
        <dbReference type="ARBA" id="ARBA00008959"/>
    </source>
</evidence>
<evidence type="ECO:0000313" key="8">
    <source>
        <dbReference type="EMBL" id="KND99560.1"/>
    </source>
</evidence>
<dbReference type="GO" id="GO:0017116">
    <property type="term" value="F:single-stranded DNA helicase activity"/>
    <property type="evidence" value="ECO:0007669"/>
    <property type="project" value="TreeGrafter"/>
</dbReference>
<dbReference type="GO" id="GO:0005524">
    <property type="term" value="F:ATP binding"/>
    <property type="evidence" value="ECO:0007669"/>
    <property type="project" value="UniProtKB-KW"/>
</dbReference>
<dbReference type="VEuPathDB" id="FungiDB:CJI97_005340"/>
<dbReference type="SMART" id="SM00382">
    <property type="entry name" value="AAA"/>
    <property type="match status" value="1"/>
</dbReference>
<dbReference type="GO" id="GO:0008047">
    <property type="term" value="F:enzyme activator activity"/>
    <property type="evidence" value="ECO:0007669"/>
    <property type="project" value="TreeGrafter"/>
</dbReference>
<dbReference type="AlphaFoldDB" id="A0A0L0P0S6"/>
<evidence type="ECO:0000256" key="6">
    <source>
        <dbReference type="SAM" id="MobiDB-lite"/>
    </source>
</evidence>
<dbReference type="GO" id="GO:0016887">
    <property type="term" value="F:ATP hydrolysis activity"/>
    <property type="evidence" value="ECO:0007669"/>
    <property type="project" value="InterPro"/>
</dbReference>
<dbReference type="Proteomes" id="UP000037122">
    <property type="component" value="Unassembled WGS sequence"/>
</dbReference>
<dbReference type="SUPFAM" id="SSF48019">
    <property type="entry name" value="post-AAA+ oligomerization domain-like"/>
    <property type="match status" value="1"/>
</dbReference>
<comment type="caution">
    <text evidence="8">The sequence shown here is derived from an EMBL/GenBank/DDBJ whole genome shotgun (WGS) entry which is preliminary data.</text>
</comment>
<evidence type="ECO:0000256" key="2">
    <source>
        <dbReference type="ARBA" id="ARBA00022705"/>
    </source>
</evidence>
<dbReference type="Pfam" id="PF16193">
    <property type="entry name" value="AAA_assoc_2"/>
    <property type="match status" value="1"/>
</dbReference>
<dbReference type="InterPro" id="IPR032423">
    <property type="entry name" value="AAA_assoc_2"/>
</dbReference>
<dbReference type="GO" id="GO:0000731">
    <property type="term" value="P:DNA synthesis involved in DNA repair"/>
    <property type="evidence" value="ECO:0007669"/>
    <property type="project" value="TreeGrafter"/>
</dbReference>
<dbReference type="VEuPathDB" id="FungiDB:CJJ07_001906"/>
<dbReference type="VEuPathDB" id="FungiDB:CJJ09_004098"/>
<dbReference type="VEuPathDB" id="FungiDB:QG37_03713"/>
<dbReference type="CDD" id="cd21965">
    <property type="entry name" value="Zn-C2H2_CALCOCO1_TAX1BP1_like"/>
    <property type="match status" value="1"/>
</dbReference>
<dbReference type="Gene3D" id="1.20.272.10">
    <property type="match status" value="1"/>
</dbReference>
<dbReference type="InterPro" id="IPR027417">
    <property type="entry name" value="P-loop_NTPase"/>
</dbReference>
<dbReference type="Pfam" id="PF12002">
    <property type="entry name" value="MgsA_C"/>
    <property type="match status" value="1"/>
</dbReference>
<feature type="region of interest" description="Disordered" evidence="6">
    <location>
        <begin position="688"/>
        <end position="719"/>
    </location>
</feature>
<feature type="compositionally biased region" description="Basic and acidic residues" evidence="6">
    <location>
        <begin position="647"/>
        <end position="657"/>
    </location>
</feature>
<dbReference type="InterPro" id="IPR008921">
    <property type="entry name" value="DNA_pol3_clamp-load_cplx_C"/>
</dbReference>
<dbReference type="CDD" id="cd18139">
    <property type="entry name" value="HLD_clamp_RarA"/>
    <property type="match status" value="1"/>
</dbReference>
<accession>A0A0L0P0S6</accession>
<dbReference type="Gene3D" id="3.40.50.300">
    <property type="entry name" value="P-loop containing nucleotide triphosphate hydrolases"/>
    <property type="match status" value="1"/>
</dbReference>
<feature type="compositionally biased region" description="Basic and acidic residues" evidence="6">
    <location>
        <begin position="702"/>
        <end position="716"/>
    </location>
</feature>
<evidence type="ECO:0000256" key="3">
    <source>
        <dbReference type="ARBA" id="ARBA00022741"/>
    </source>
</evidence>
<evidence type="ECO:0000256" key="4">
    <source>
        <dbReference type="ARBA" id="ARBA00022840"/>
    </source>
</evidence>
<dbReference type="Pfam" id="PF00004">
    <property type="entry name" value="AAA"/>
    <property type="match status" value="1"/>
</dbReference>
<dbReference type="InterPro" id="IPR051314">
    <property type="entry name" value="AAA_ATPase_RarA/MGS1/WRNIP1"/>
</dbReference>
<keyword evidence="3" id="KW-0547">Nucleotide-binding</keyword>
<organism evidence="8 9">
    <name type="scientific">Candidozyma auris</name>
    <name type="common">Yeast</name>
    <name type="synonym">Candida auris</name>
    <dbReference type="NCBI Taxonomy" id="498019"/>
    <lineage>
        <taxon>Eukaryota</taxon>
        <taxon>Fungi</taxon>
        <taxon>Dikarya</taxon>
        <taxon>Ascomycota</taxon>
        <taxon>Saccharomycotina</taxon>
        <taxon>Pichiomycetes</taxon>
        <taxon>Metschnikowiaceae</taxon>
        <taxon>Candidozyma</taxon>
    </lineage>
</organism>
<dbReference type="CDD" id="cd00009">
    <property type="entry name" value="AAA"/>
    <property type="match status" value="1"/>
</dbReference>
<dbReference type="FunFam" id="1.20.272.10:FF:000001">
    <property type="entry name" value="Putative AAA family ATPase"/>
    <property type="match status" value="1"/>
</dbReference>
<evidence type="ECO:0000313" key="9">
    <source>
        <dbReference type="Proteomes" id="UP000037122"/>
    </source>
</evidence>
<dbReference type="InterPro" id="IPR003593">
    <property type="entry name" value="AAA+_ATPase"/>
</dbReference>
<dbReference type="GO" id="GO:0003677">
    <property type="term" value="F:DNA binding"/>
    <property type="evidence" value="ECO:0007669"/>
    <property type="project" value="InterPro"/>
</dbReference>
<dbReference type="InterPro" id="IPR021886">
    <property type="entry name" value="MgsA_C"/>
</dbReference>
<dbReference type="PANTHER" id="PTHR13779">
    <property type="entry name" value="WERNER HELICASE-INTERACTING PROTEIN 1 FAMILY MEMBER"/>
    <property type="match status" value="1"/>
</dbReference>
<feature type="coiled-coil region" evidence="5">
    <location>
        <begin position="88"/>
        <end position="119"/>
    </location>
</feature>
<dbReference type="Gene3D" id="1.10.3710.10">
    <property type="entry name" value="DNA polymerase III clamp loader subunits, C-terminal domain"/>
    <property type="match status" value="1"/>
</dbReference>
<keyword evidence="5" id="KW-0175">Coiled coil</keyword>
<keyword evidence="2" id="KW-0235">DNA replication</keyword>
<dbReference type="FunFam" id="1.10.3710.10:FF:000005">
    <property type="entry name" value="AAA family ATPase, putative"/>
    <property type="match status" value="1"/>
</dbReference>
<feature type="domain" description="AAA+ ATPase" evidence="7">
    <location>
        <begin position="221"/>
        <end position="341"/>
    </location>
</feature>
<proteinExistence type="inferred from homology"/>
<dbReference type="SUPFAM" id="SSF52540">
    <property type="entry name" value="P-loop containing nucleoside triphosphate hydrolases"/>
    <property type="match status" value="1"/>
</dbReference>
<gene>
    <name evidence="8" type="ORF">QG37_03713</name>
</gene>
<dbReference type="InterPro" id="IPR003959">
    <property type="entry name" value="ATPase_AAA_core"/>
</dbReference>
<dbReference type="VEuPathDB" id="FungiDB:B9J08_005258"/>
<sequence>MEEKCPICFKQFPIPFLERHVNSCLDTLELLLLPVPATVSGLAEGESDESTMKEPKQLDAFAALGLKTDSWRNSDKAVKKEKATLTGILIAERRLKRKQEELEREIKRQSLEKSSLLDESSQLAGSLGQARETGVCDAHGSTQVAGSVENDHTDILGKLDSQVGVLRNRQRDRNDELAKLTREAELPLAQRLRPKTLDDFFGQEKLVGENGVLRNIMSAEQIPSFILWGVPGVGKTSLARIIATSSNYKFVELSGADSNAKKLKEAFADAQSERQLTGQRTILFLDEIHRFNRAVQDLLLPVIEKGTVTVIGATTENPSFTLNNALLSRMHTFVMEPLSNEALVKILNRGLFLINKTRKLVYKLHLIALSRDAINHIARVSTGDSRVALNILESINAYLSGMIYKVVKKEEPEIETIDFDPKFGVIKVGIEELKPLMRSQNFHQMYDKVGENHYDTISAFHKSVRGSNADAAVFYLVRMLSGGEDPLFIARRMIVIASEDIGLRDSSCLPFAISVMEAIQFIGMPEGEIILAHCAVKLSRAPKSTKSYRALRGAQALLKENPDVMKLPIPLHLRNAPTALMKDLGYGNTYKYNPHYKHGKVVQEYLPPELNETKFVENGHFKDGTDRLVSTEEMKALDEERQAFEEFKRSKREERSTLAKNSRKQSREKTRTLIELVEDSAERLNSYDEFLDQSDQPEYFDGDERDHYSDDPDASHNFECSYDEFVNEKSFEQRDSPIHYDEMTI</sequence>
<dbReference type="GO" id="GO:0005634">
    <property type="term" value="C:nucleus"/>
    <property type="evidence" value="ECO:0007669"/>
    <property type="project" value="TreeGrafter"/>
</dbReference>
<keyword evidence="4" id="KW-0067">ATP-binding</keyword>
<reference evidence="9" key="1">
    <citation type="journal article" date="2015" name="BMC Genomics">
        <title>Draft genome of a commonly misdiagnosed multidrug resistant pathogen Candida auris.</title>
        <authorList>
            <person name="Chatterjee S."/>
            <person name="Alampalli S.V."/>
            <person name="Nageshan R.K."/>
            <person name="Chettiar S.T."/>
            <person name="Joshi S."/>
            <person name="Tatu U.S."/>
        </authorList>
    </citation>
    <scope>NUCLEOTIDE SEQUENCE [LARGE SCALE GENOMIC DNA]</scope>
    <source>
        <strain evidence="9">6684</strain>
    </source>
</reference>
<dbReference type="PANTHER" id="PTHR13779:SF7">
    <property type="entry name" value="ATPASE WRNIP1"/>
    <property type="match status" value="1"/>
</dbReference>
<feature type="region of interest" description="Disordered" evidence="6">
    <location>
        <begin position="647"/>
        <end position="671"/>
    </location>
</feature>
<dbReference type="GO" id="GO:0006271">
    <property type="term" value="P:DNA strand elongation involved in DNA replication"/>
    <property type="evidence" value="ECO:0007669"/>
    <property type="project" value="UniProtKB-ARBA"/>
</dbReference>
<dbReference type="EMBL" id="LGST01000023">
    <property type="protein sequence ID" value="KND99560.1"/>
    <property type="molecule type" value="Genomic_DNA"/>
</dbReference>
<dbReference type="FunFam" id="3.40.50.300:FF:000137">
    <property type="entry name" value="Replication-associated recombination protein A"/>
    <property type="match status" value="1"/>
</dbReference>